<dbReference type="RefSeq" id="WP_345339901.1">
    <property type="nucleotide sequence ID" value="NZ_BAABLI010000012.1"/>
</dbReference>
<protein>
    <submittedName>
        <fullName evidence="2">Uncharacterized protein</fullName>
    </submittedName>
</protein>
<keyword evidence="1" id="KW-0175">Coiled coil</keyword>
<keyword evidence="3" id="KW-1185">Reference proteome</keyword>
<organism evidence="2 3">
    <name type="scientific">Corallincola platygyrae</name>
    <dbReference type="NCBI Taxonomy" id="1193278"/>
    <lineage>
        <taxon>Bacteria</taxon>
        <taxon>Pseudomonadati</taxon>
        <taxon>Pseudomonadota</taxon>
        <taxon>Gammaproteobacteria</taxon>
        <taxon>Alteromonadales</taxon>
        <taxon>Psychromonadaceae</taxon>
        <taxon>Corallincola</taxon>
    </lineage>
</organism>
<evidence type="ECO:0000256" key="1">
    <source>
        <dbReference type="SAM" id="Coils"/>
    </source>
</evidence>
<dbReference type="Proteomes" id="UP001597380">
    <property type="component" value="Unassembled WGS sequence"/>
</dbReference>
<gene>
    <name evidence="2" type="ORF">ACFSJ3_14355</name>
</gene>
<evidence type="ECO:0000313" key="2">
    <source>
        <dbReference type="EMBL" id="MFD2097174.1"/>
    </source>
</evidence>
<feature type="coiled-coil region" evidence="1">
    <location>
        <begin position="11"/>
        <end position="38"/>
    </location>
</feature>
<proteinExistence type="predicted"/>
<sequence length="56" mass="6362">MFSPSEKRLIQQILKAHLASATKELKKLNEDSDEYMEKANGLMVVDSLIAKLEREA</sequence>
<comment type="caution">
    <text evidence="2">The sequence shown here is derived from an EMBL/GenBank/DDBJ whole genome shotgun (WGS) entry which is preliminary data.</text>
</comment>
<reference evidence="3" key="1">
    <citation type="journal article" date="2019" name="Int. J. Syst. Evol. Microbiol.">
        <title>The Global Catalogue of Microorganisms (GCM) 10K type strain sequencing project: providing services to taxonomists for standard genome sequencing and annotation.</title>
        <authorList>
            <consortium name="The Broad Institute Genomics Platform"/>
            <consortium name="The Broad Institute Genome Sequencing Center for Infectious Disease"/>
            <person name="Wu L."/>
            <person name="Ma J."/>
        </authorList>
    </citation>
    <scope>NUCLEOTIDE SEQUENCE [LARGE SCALE GENOMIC DNA]</scope>
    <source>
        <strain evidence="3">CGMCC 1.10992</strain>
    </source>
</reference>
<evidence type="ECO:0000313" key="3">
    <source>
        <dbReference type="Proteomes" id="UP001597380"/>
    </source>
</evidence>
<name>A0ABW4XTM7_9GAMM</name>
<dbReference type="EMBL" id="JBHUHT010000016">
    <property type="protein sequence ID" value="MFD2097174.1"/>
    <property type="molecule type" value="Genomic_DNA"/>
</dbReference>
<accession>A0ABW4XTM7</accession>